<accession>A0A381S9E5</accession>
<dbReference type="AlphaFoldDB" id="A0A381S9E5"/>
<reference evidence="1" key="1">
    <citation type="submission" date="2018-05" db="EMBL/GenBank/DDBJ databases">
        <authorList>
            <person name="Lanie J.A."/>
            <person name="Ng W.-L."/>
            <person name="Kazmierczak K.M."/>
            <person name="Andrzejewski T.M."/>
            <person name="Davidsen T.M."/>
            <person name="Wayne K.J."/>
            <person name="Tettelin H."/>
            <person name="Glass J.I."/>
            <person name="Rusch D."/>
            <person name="Podicherti R."/>
            <person name="Tsui H.-C.T."/>
            <person name="Winkler M.E."/>
        </authorList>
    </citation>
    <scope>NUCLEOTIDE SEQUENCE</scope>
</reference>
<gene>
    <name evidence="1" type="ORF">METZ01_LOCUS53569</name>
</gene>
<dbReference type="InterPro" id="IPR011110">
    <property type="entry name" value="Reg_prop"/>
</dbReference>
<dbReference type="EMBL" id="UINC01002829">
    <property type="protein sequence ID" value="SVA00715.1"/>
    <property type="molecule type" value="Genomic_DNA"/>
</dbReference>
<protein>
    <recommendedName>
        <fullName evidence="2">Two component regulator three Y domain-containing protein</fullName>
    </recommendedName>
</protein>
<feature type="non-terminal residue" evidence="1">
    <location>
        <position position="1"/>
    </location>
</feature>
<dbReference type="InterPro" id="IPR015943">
    <property type="entry name" value="WD40/YVTN_repeat-like_dom_sf"/>
</dbReference>
<dbReference type="Gene3D" id="2.130.10.10">
    <property type="entry name" value="YVTN repeat-like/Quinoprotein amine dehydrogenase"/>
    <property type="match status" value="2"/>
</dbReference>
<evidence type="ECO:0008006" key="2">
    <source>
        <dbReference type="Google" id="ProtNLM"/>
    </source>
</evidence>
<proteinExistence type="predicted"/>
<evidence type="ECO:0000313" key="1">
    <source>
        <dbReference type="EMBL" id="SVA00715.1"/>
    </source>
</evidence>
<sequence length="478" mass="55242">VQLEFPKIAHFYFDSYRDYFWVVHSQGVSFRSAVSTIWRDMTLLNSGIFNIYEIDDIGSSPEYFWIRSGDELFPFDPFSGTSAIREEAMLENNFIRWGNSSNGIAGENMDLFWYSIEGDWEISLGHILPNGKRGHVISNKNGVEVTATMQMEDSNGNLWIGTNEGYVIKGWTNSSRLTMIPIGLLTDNILEAYVDAEENWWFADSRFKRTGQISSFNNYYQSNHTPFITKWDEPNNQWTYYYPNESIVIENTDINSILRIGSTMYFGTMSGLLYHDLYNREWNIINATNGLNDSAVWDMIEHDGSIYVATSNGINEVSIINHHVIPKSDDRFEELIRVNIYDMEADSQNIYLASDAGLLQLSWEGTEINTLSKRVFKKIRLKEKNILGTDGFLWSIYDKDEEEYISPNVQNFDMCGSFLWSSNGIQVTLTDTSTSRSWDYGKDDGIPGNKIYGVNCDENWVWFLTNKGVAYYNWSRYH</sequence>
<dbReference type="Pfam" id="PF07494">
    <property type="entry name" value="Reg_prop"/>
    <property type="match status" value="1"/>
</dbReference>
<organism evidence="1">
    <name type="scientific">marine metagenome</name>
    <dbReference type="NCBI Taxonomy" id="408172"/>
    <lineage>
        <taxon>unclassified sequences</taxon>
        <taxon>metagenomes</taxon>
        <taxon>ecological metagenomes</taxon>
    </lineage>
</organism>
<name>A0A381S9E5_9ZZZZ</name>